<name>A0A814A3G1_9BILA</name>
<sequence>MAAAVSSYLPNIYHQQSYLHSTLISSYAAQYIPNNYYKPKPQNHHQQQQQQQQQQQPRTPTPTKITENVDSNVQQLRTRREPRIRRQVILLPTPKPIYRQVRHRLPTPERQVIQRTIIKKANGEVIVQQQRYRKKIRSQSYAGATTTRARTSRTPQVTTD</sequence>
<evidence type="ECO:0000256" key="1">
    <source>
        <dbReference type="SAM" id="MobiDB-lite"/>
    </source>
</evidence>
<feature type="region of interest" description="Disordered" evidence="1">
    <location>
        <begin position="35"/>
        <end position="78"/>
    </location>
</feature>
<evidence type="ECO:0000313" key="3">
    <source>
        <dbReference type="Proteomes" id="UP000663882"/>
    </source>
</evidence>
<dbReference type="AlphaFoldDB" id="A0A814A3G1"/>
<feature type="compositionally biased region" description="Low complexity" evidence="1">
    <location>
        <begin position="46"/>
        <end position="56"/>
    </location>
</feature>
<dbReference type="Proteomes" id="UP000663882">
    <property type="component" value="Unassembled WGS sequence"/>
</dbReference>
<organism evidence="2 3">
    <name type="scientific">Rotaria sordida</name>
    <dbReference type="NCBI Taxonomy" id="392033"/>
    <lineage>
        <taxon>Eukaryota</taxon>
        <taxon>Metazoa</taxon>
        <taxon>Spiralia</taxon>
        <taxon>Gnathifera</taxon>
        <taxon>Rotifera</taxon>
        <taxon>Eurotatoria</taxon>
        <taxon>Bdelloidea</taxon>
        <taxon>Philodinida</taxon>
        <taxon>Philodinidae</taxon>
        <taxon>Rotaria</taxon>
    </lineage>
</organism>
<evidence type="ECO:0000313" key="2">
    <source>
        <dbReference type="EMBL" id="CAF0906373.1"/>
    </source>
</evidence>
<protein>
    <submittedName>
        <fullName evidence="2">Uncharacterized protein</fullName>
    </submittedName>
</protein>
<proteinExistence type="predicted"/>
<feature type="compositionally biased region" description="Polar residues" evidence="1">
    <location>
        <begin position="57"/>
        <end position="76"/>
    </location>
</feature>
<dbReference type="OrthoDB" id="10049951at2759"/>
<gene>
    <name evidence="2" type="ORF">RFH988_LOCUS9251</name>
</gene>
<reference evidence="2" key="1">
    <citation type="submission" date="2021-02" db="EMBL/GenBank/DDBJ databases">
        <authorList>
            <person name="Nowell W R."/>
        </authorList>
    </citation>
    <scope>NUCLEOTIDE SEQUENCE</scope>
</reference>
<accession>A0A814A3G1</accession>
<feature type="region of interest" description="Disordered" evidence="1">
    <location>
        <begin position="138"/>
        <end position="160"/>
    </location>
</feature>
<feature type="compositionally biased region" description="Low complexity" evidence="1">
    <location>
        <begin position="142"/>
        <end position="154"/>
    </location>
</feature>
<comment type="caution">
    <text evidence="2">The sequence shown here is derived from an EMBL/GenBank/DDBJ whole genome shotgun (WGS) entry which is preliminary data.</text>
</comment>
<dbReference type="EMBL" id="CAJNOO010000324">
    <property type="protein sequence ID" value="CAF0906373.1"/>
    <property type="molecule type" value="Genomic_DNA"/>
</dbReference>